<proteinExistence type="predicted"/>
<protein>
    <submittedName>
        <fullName evidence="1">HEAT repeat domain-containing protein</fullName>
    </submittedName>
</protein>
<dbReference type="InterPro" id="IPR011989">
    <property type="entry name" value="ARM-like"/>
</dbReference>
<dbReference type="SMART" id="SM00567">
    <property type="entry name" value="EZ_HEAT"/>
    <property type="match status" value="3"/>
</dbReference>
<reference evidence="1 2" key="1">
    <citation type="submission" date="2019-03" db="EMBL/GenBank/DDBJ databases">
        <title>Metabolic potential of uncultured bacteria and archaea associated with petroleum seepage in deep-sea sediments.</title>
        <authorList>
            <person name="Dong X."/>
            <person name="Hubert C."/>
        </authorList>
    </citation>
    <scope>NUCLEOTIDE SEQUENCE [LARGE SCALE GENOMIC DNA]</scope>
    <source>
        <strain evidence="1">E44_bin7</strain>
    </source>
</reference>
<dbReference type="Gene3D" id="1.25.10.10">
    <property type="entry name" value="Leucine-rich Repeat Variant"/>
    <property type="match status" value="1"/>
</dbReference>
<organism evidence="1 2">
    <name type="scientific">Aerophobetes bacterium</name>
    <dbReference type="NCBI Taxonomy" id="2030807"/>
    <lineage>
        <taxon>Bacteria</taxon>
        <taxon>Candidatus Aerophobota</taxon>
    </lineage>
</organism>
<dbReference type="PANTHER" id="PTHR12697:SF5">
    <property type="entry name" value="DEOXYHYPUSINE HYDROXYLASE"/>
    <property type="match status" value="1"/>
</dbReference>
<sequence length="228" mass="25808">MRNKEAVPELQKGLRDKNYLVSFACATALAKIGERQHLAETLSLLTKREDLGPDKAAEILLEFGNRICGELSLLLDKENIHRRWKYLIVDLLGYWQYLESGSSLLKLLNTSKDSEMKIRSIKALGEMSYIESTPALAAHLDDENWHIRSEAARALGKIGASEYSDKMVKSLSDKNWWVRYNAAWALASFGEEGITLLKKMARQKKNSDVRGISIHILNETELLGGEMR</sequence>
<dbReference type="AlphaFoldDB" id="A0A523RRT3"/>
<dbReference type="SUPFAM" id="SSF48371">
    <property type="entry name" value="ARM repeat"/>
    <property type="match status" value="1"/>
</dbReference>
<dbReference type="GO" id="GO:0016491">
    <property type="term" value="F:oxidoreductase activity"/>
    <property type="evidence" value="ECO:0007669"/>
    <property type="project" value="TreeGrafter"/>
</dbReference>
<evidence type="ECO:0000313" key="2">
    <source>
        <dbReference type="Proteomes" id="UP000316360"/>
    </source>
</evidence>
<accession>A0A523RRT3</accession>
<dbReference type="PANTHER" id="PTHR12697">
    <property type="entry name" value="PBS LYASE HEAT-LIKE PROTEIN"/>
    <property type="match status" value="1"/>
</dbReference>
<comment type="caution">
    <text evidence="1">The sequence shown here is derived from an EMBL/GenBank/DDBJ whole genome shotgun (WGS) entry which is preliminary data.</text>
</comment>
<evidence type="ECO:0000313" key="1">
    <source>
        <dbReference type="EMBL" id="TET08359.1"/>
    </source>
</evidence>
<dbReference type="Pfam" id="PF13646">
    <property type="entry name" value="HEAT_2"/>
    <property type="match status" value="1"/>
</dbReference>
<dbReference type="EMBL" id="SOKJ01000361">
    <property type="protein sequence ID" value="TET08359.1"/>
    <property type="molecule type" value="Genomic_DNA"/>
</dbReference>
<dbReference type="InterPro" id="IPR016024">
    <property type="entry name" value="ARM-type_fold"/>
</dbReference>
<dbReference type="InterPro" id="IPR004155">
    <property type="entry name" value="PBS_lyase_HEAT"/>
</dbReference>
<gene>
    <name evidence="1" type="ORF">E3J84_06280</name>
</gene>
<dbReference type="Proteomes" id="UP000316360">
    <property type="component" value="Unassembled WGS sequence"/>
</dbReference>
<name>A0A523RRT3_UNCAE</name>